<gene>
    <name evidence="2" type="ORF">F0L17_14280</name>
</gene>
<feature type="region of interest" description="Disordered" evidence="1">
    <location>
        <begin position="66"/>
        <end position="90"/>
    </location>
</feature>
<dbReference type="Proteomes" id="UP000473014">
    <property type="component" value="Unassembled WGS sequence"/>
</dbReference>
<organism evidence="2 3">
    <name type="scientific">Streptomyces taklimakanensis</name>
    <dbReference type="NCBI Taxonomy" id="2569853"/>
    <lineage>
        <taxon>Bacteria</taxon>
        <taxon>Bacillati</taxon>
        <taxon>Actinomycetota</taxon>
        <taxon>Actinomycetes</taxon>
        <taxon>Kitasatosporales</taxon>
        <taxon>Streptomycetaceae</taxon>
        <taxon>Streptomyces</taxon>
    </lineage>
</organism>
<accession>A0A6G2BD93</accession>
<evidence type="ECO:0000256" key="1">
    <source>
        <dbReference type="SAM" id="MobiDB-lite"/>
    </source>
</evidence>
<keyword evidence="3" id="KW-1185">Reference proteome</keyword>
<evidence type="ECO:0000313" key="2">
    <source>
        <dbReference type="EMBL" id="MTE20255.1"/>
    </source>
</evidence>
<sequence length="123" mass="13627">MTTATTAACADCWKQAASGRPPVHDACLAAVRAERRAARRFWIRINPAGCVEGSVYPSALDSDTAEAAHKEFTPRAADRRRETAEGYRHERVNGDEWDRRARPCLTGSCRHRLAPQARDNHAA</sequence>
<name>A0A6G2BD93_9ACTN</name>
<dbReference type="EMBL" id="WIXO01000001">
    <property type="protein sequence ID" value="MTE20255.1"/>
    <property type="molecule type" value="Genomic_DNA"/>
</dbReference>
<dbReference type="RefSeq" id="WP_155071374.1">
    <property type="nucleotide sequence ID" value="NZ_WIXO01000001.1"/>
</dbReference>
<reference evidence="2 3" key="1">
    <citation type="submission" date="2019-11" db="EMBL/GenBank/DDBJ databases">
        <authorList>
            <person name="Yuan L."/>
        </authorList>
    </citation>
    <scope>NUCLEOTIDE SEQUENCE [LARGE SCALE GENOMIC DNA]</scope>
    <source>
        <strain evidence="2 3">TRM43335</strain>
    </source>
</reference>
<protein>
    <submittedName>
        <fullName evidence="2">Uncharacterized protein</fullName>
    </submittedName>
</protein>
<comment type="caution">
    <text evidence="2">The sequence shown here is derived from an EMBL/GenBank/DDBJ whole genome shotgun (WGS) entry which is preliminary data.</text>
</comment>
<dbReference type="AlphaFoldDB" id="A0A6G2BD93"/>
<dbReference type="OrthoDB" id="4248180at2"/>
<proteinExistence type="predicted"/>
<evidence type="ECO:0000313" key="3">
    <source>
        <dbReference type="Proteomes" id="UP000473014"/>
    </source>
</evidence>